<evidence type="ECO:0000313" key="3">
    <source>
        <dbReference type="Proteomes" id="UP001623349"/>
    </source>
</evidence>
<feature type="chain" id="PRO_5046027799" evidence="1">
    <location>
        <begin position="24"/>
        <end position="77"/>
    </location>
</feature>
<dbReference type="SUPFAM" id="SSF54403">
    <property type="entry name" value="Cystatin/monellin"/>
    <property type="match status" value="1"/>
</dbReference>
<organism evidence="2 3">
    <name type="scientific">Apodemus speciosus</name>
    <name type="common">Large Japanese field mouse</name>
    <dbReference type="NCBI Taxonomy" id="105296"/>
    <lineage>
        <taxon>Eukaryota</taxon>
        <taxon>Metazoa</taxon>
        <taxon>Chordata</taxon>
        <taxon>Craniata</taxon>
        <taxon>Vertebrata</taxon>
        <taxon>Euteleostomi</taxon>
        <taxon>Mammalia</taxon>
        <taxon>Eutheria</taxon>
        <taxon>Euarchontoglires</taxon>
        <taxon>Glires</taxon>
        <taxon>Rodentia</taxon>
        <taxon>Myomorpha</taxon>
        <taxon>Muroidea</taxon>
        <taxon>Muridae</taxon>
        <taxon>Murinae</taxon>
        <taxon>Apodemus</taxon>
    </lineage>
</organism>
<dbReference type="InterPro" id="IPR046350">
    <property type="entry name" value="Cystatin_sf"/>
</dbReference>
<evidence type="ECO:0000313" key="2">
    <source>
        <dbReference type="EMBL" id="GAB1287003.1"/>
    </source>
</evidence>
<accession>A0ABQ0EJH3</accession>
<feature type="signal peptide" evidence="1">
    <location>
        <begin position="1"/>
        <end position="23"/>
    </location>
</feature>
<keyword evidence="1" id="KW-0732">Signal</keyword>
<keyword evidence="3" id="KW-1185">Reference proteome</keyword>
<reference evidence="2 3" key="1">
    <citation type="submission" date="2024-08" db="EMBL/GenBank/DDBJ databases">
        <title>The draft genome of Apodemus speciosus.</title>
        <authorList>
            <person name="Nabeshima K."/>
            <person name="Suzuki S."/>
            <person name="Onuma M."/>
        </authorList>
    </citation>
    <scope>NUCLEOTIDE SEQUENCE [LARGE SCALE GENOMIC DNA]</scope>
    <source>
        <strain evidence="2">IB14-021</strain>
    </source>
</reference>
<evidence type="ECO:0000256" key="1">
    <source>
        <dbReference type="SAM" id="SignalP"/>
    </source>
</evidence>
<name>A0ABQ0EJH3_APOSI</name>
<dbReference type="InterPro" id="IPR042921">
    <property type="entry name" value="CSTL1"/>
</dbReference>
<dbReference type="Proteomes" id="UP001623349">
    <property type="component" value="Unassembled WGS sequence"/>
</dbReference>
<dbReference type="EMBL" id="BAAFST010000002">
    <property type="protein sequence ID" value="GAB1287003.1"/>
    <property type="molecule type" value="Genomic_DNA"/>
</dbReference>
<comment type="caution">
    <text evidence="2">The sequence shown here is derived from an EMBL/GenBank/DDBJ whole genome shotgun (WGS) entry which is preliminary data.</text>
</comment>
<dbReference type="PANTHER" id="PTHR47887:SF1">
    <property type="entry name" value="CYSTATIN-LIKE 1"/>
    <property type="match status" value="1"/>
</dbReference>
<sequence length="77" mass="8799">MGLKAGDLRVPLLLLLVTAVVMAKVYQVQRWGGFKEKATSKKNINSTLRFFIQSYNNASNDTYLYQVQKLIQSQMQT</sequence>
<dbReference type="Gene3D" id="3.10.450.10">
    <property type="match status" value="1"/>
</dbReference>
<dbReference type="PANTHER" id="PTHR47887">
    <property type="entry name" value="CYSTATIN-LIKE 1"/>
    <property type="match status" value="1"/>
</dbReference>
<proteinExistence type="predicted"/>
<protein>
    <submittedName>
        <fullName evidence="2">Cystatin-like 1</fullName>
    </submittedName>
</protein>
<gene>
    <name evidence="2" type="ORF">APTSU1_000223300</name>
</gene>